<name>A0A075GCV9_9EURY</name>
<organism evidence="1">
    <name type="scientific">uncultured marine group II/III euryarchaeote KM3_148_H03</name>
    <dbReference type="NCBI Taxonomy" id="1457883"/>
    <lineage>
        <taxon>Archaea</taxon>
        <taxon>Methanobacteriati</taxon>
        <taxon>Methanobacteriota</taxon>
        <taxon>environmental samples</taxon>
    </lineage>
</organism>
<sequence length="325" mass="35049">MPEPLRRAGEALWEGALYTLSLPERYLRGLTALLGGMLKETTDLLVPDFVKDTTSYNLFVGNILRFAVENVGGVEGVYDDEGLSGDYATRKLLGNAIEGIGVATVHLSPLWVFAFFADSVKGGQAYMYRLHGELVAKGYLDEASEPGSLAELLEGLERTTASFAQNIDAPPLSRDQVLENIDEIRDSIGELFSTTGRAAGEVSEEVATVMEDFLATATDEGQSLLELGGVMTLQATARAKQAAGLAVTAPQVAGAMLYENILGYYGDTLSEIHEHGYAAVASETIEPYGHAIMKQFSGEQETWTTKLFRGSARGLKRVFGMQSSK</sequence>
<protein>
    <submittedName>
        <fullName evidence="1">Uncharacterized protein</fullName>
    </submittedName>
</protein>
<proteinExistence type="predicted"/>
<dbReference type="AlphaFoldDB" id="A0A075GCV9"/>
<evidence type="ECO:0000313" key="1">
    <source>
        <dbReference type="EMBL" id="AIF01459.1"/>
    </source>
</evidence>
<accession>A0A075GCV9</accession>
<reference evidence="1" key="1">
    <citation type="journal article" date="2014" name="Genome Biol. Evol.">
        <title>Pangenome evidence for extensive interdomain horizontal transfer affecting lineage core and shell genes in uncultured planktonic thaumarchaeota and euryarchaeota.</title>
        <authorList>
            <person name="Deschamps P."/>
            <person name="Zivanovic Y."/>
            <person name="Moreira D."/>
            <person name="Rodriguez-Valera F."/>
            <person name="Lopez-Garcia P."/>
        </authorList>
    </citation>
    <scope>NUCLEOTIDE SEQUENCE</scope>
</reference>
<dbReference type="EMBL" id="KF900621">
    <property type="protein sequence ID" value="AIF01459.1"/>
    <property type="molecule type" value="Genomic_DNA"/>
</dbReference>